<dbReference type="PANTHER" id="PTHR43300">
    <property type="entry name" value="ACETYLTRANSFERASE"/>
    <property type="match status" value="1"/>
</dbReference>
<dbReference type="EMBL" id="SNRY01004429">
    <property type="protein sequence ID" value="KAA6317720.1"/>
    <property type="molecule type" value="Genomic_DNA"/>
</dbReference>
<evidence type="ECO:0000313" key="2">
    <source>
        <dbReference type="EMBL" id="KAA6317720.1"/>
    </source>
</evidence>
<dbReference type="Pfam" id="PF00132">
    <property type="entry name" value="Hexapep"/>
    <property type="match status" value="1"/>
</dbReference>
<evidence type="ECO:0008006" key="3">
    <source>
        <dbReference type="Google" id="ProtNLM"/>
    </source>
</evidence>
<dbReference type="InterPro" id="IPR011004">
    <property type="entry name" value="Trimer_LpxA-like_sf"/>
</dbReference>
<keyword evidence="1" id="KW-0808">Transferase</keyword>
<comment type="caution">
    <text evidence="2">The sequence shown here is derived from an EMBL/GenBank/DDBJ whole genome shotgun (WGS) entry which is preliminary data.</text>
</comment>
<accession>A0A5J4Q9M0</accession>
<dbReference type="InterPro" id="IPR050179">
    <property type="entry name" value="Trans_hexapeptide_repeat"/>
</dbReference>
<dbReference type="InterPro" id="IPR001451">
    <property type="entry name" value="Hexapep"/>
</dbReference>
<dbReference type="PROSITE" id="PS00101">
    <property type="entry name" value="HEXAPEP_TRANSFERASES"/>
    <property type="match status" value="1"/>
</dbReference>
<reference evidence="2" key="1">
    <citation type="submission" date="2019-03" db="EMBL/GenBank/DDBJ databases">
        <title>Single cell metagenomics reveals metabolic interactions within the superorganism composed of flagellate Streblomastix strix and complex community of Bacteroidetes bacteria on its surface.</title>
        <authorList>
            <person name="Treitli S.C."/>
            <person name="Kolisko M."/>
            <person name="Husnik F."/>
            <person name="Keeling P."/>
            <person name="Hampl V."/>
        </authorList>
    </citation>
    <scope>NUCLEOTIDE SEQUENCE</scope>
    <source>
        <strain evidence="2">STM</strain>
    </source>
</reference>
<gene>
    <name evidence="2" type="ORF">EZS27_032171</name>
</gene>
<dbReference type="AlphaFoldDB" id="A0A5J4Q9M0"/>
<dbReference type="InterPro" id="IPR018357">
    <property type="entry name" value="Hexapep_transf_CS"/>
</dbReference>
<evidence type="ECO:0000256" key="1">
    <source>
        <dbReference type="ARBA" id="ARBA00022679"/>
    </source>
</evidence>
<protein>
    <recommendedName>
        <fullName evidence="3">Acyltransferase</fullName>
    </recommendedName>
</protein>
<dbReference type="SUPFAM" id="SSF51161">
    <property type="entry name" value="Trimeric LpxA-like enzymes"/>
    <property type="match status" value="1"/>
</dbReference>
<sequence length="164" mass="18444">KTICFSKNETVHDNVIGMYIERYYYKNGTYGNNIFSRFMTLPNFISIVSSERLKDMSNFREEFKERTIGKNTDLSVIKSAPIVIKDKAWIGFNSIIMKGITIGERAIVAAGSVVIKDVPDYAVVGGNPVKIIKYTTEVYPTLTPPDTPLSVCFAQCHQFKGEDL</sequence>
<dbReference type="Gene3D" id="2.160.10.10">
    <property type="entry name" value="Hexapeptide repeat proteins"/>
    <property type="match status" value="1"/>
</dbReference>
<dbReference type="GO" id="GO:0016740">
    <property type="term" value="F:transferase activity"/>
    <property type="evidence" value="ECO:0007669"/>
    <property type="project" value="UniProtKB-KW"/>
</dbReference>
<proteinExistence type="predicted"/>
<feature type="non-terminal residue" evidence="2">
    <location>
        <position position="1"/>
    </location>
</feature>
<name>A0A5J4Q9M0_9ZZZZ</name>
<organism evidence="2">
    <name type="scientific">termite gut metagenome</name>
    <dbReference type="NCBI Taxonomy" id="433724"/>
    <lineage>
        <taxon>unclassified sequences</taxon>
        <taxon>metagenomes</taxon>
        <taxon>organismal metagenomes</taxon>
    </lineage>
</organism>